<dbReference type="AlphaFoldDB" id="A0A9P7A740"/>
<protein>
    <submittedName>
        <fullName evidence="1">Uncharacterized protein</fullName>
    </submittedName>
</protein>
<dbReference type="EMBL" id="JABBWD010000002">
    <property type="protein sequence ID" value="KAG1782885.1"/>
    <property type="molecule type" value="Genomic_DNA"/>
</dbReference>
<name>A0A9P7A740_9AGAM</name>
<sequence>MENNHNILQGVAAPDIRLTQQAKDQFNAWILKNRLRWTAEGGPLAPGGVTLLSLMTPRCLVLFRS</sequence>
<evidence type="ECO:0000313" key="2">
    <source>
        <dbReference type="Proteomes" id="UP000714275"/>
    </source>
</evidence>
<keyword evidence="2" id="KW-1185">Reference proteome</keyword>
<organism evidence="1 2">
    <name type="scientific">Suillus placidus</name>
    <dbReference type="NCBI Taxonomy" id="48579"/>
    <lineage>
        <taxon>Eukaryota</taxon>
        <taxon>Fungi</taxon>
        <taxon>Dikarya</taxon>
        <taxon>Basidiomycota</taxon>
        <taxon>Agaricomycotina</taxon>
        <taxon>Agaricomycetes</taxon>
        <taxon>Agaricomycetidae</taxon>
        <taxon>Boletales</taxon>
        <taxon>Suillineae</taxon>
        <taxon>Suillaceae</taxon>
        <taxon>Suillus</taxon>
    </lineage>
</organism>
<comment type="caution">
    <text evidence="1">The sequence shown here is derived from an EMBL/GenBank/DDBJ whole genome shotgun (WGS) entry which is preliminary data.</text>
</comment>
<reference evidence="1" key="1">
    <citation type="journal article" date="2020" name="New Phytol.">
        <title>Comparative genomics reveals dynamic genome evolution in host specialist ectomycorrhizal fungi.</title>
        <authorList>
            <person name="Lofgren L.A."/>
            <person name="Nguyen N.H."/>
            <person name="Vilgalys R."/>
            <person name="Ruytinx J."/>
            <person name="Liao H.L."/>
            <person name="Branco S."/>
            <person name="Kuo A."/>
            <person name="LaButti K."/>
            <person name="Lipzen A."/>
            <person name="Andreopoulos W."/>
            <person name="Pangilinan J."/>
            <person name="Riley R."/>
            <person name="Hundley H."/>
            <person name="Na H."/>
            <person name="Barry K."/>
            <person name="Grigoriev I.V."/>
            <person name="Stajich J.E."/>
            <person name="Kennedy P.G."/>
        </authorList>
    </citation>
    <scope>NUCLEOTIDE SEQUENCE</scope>
    <source>
        <strain evidence="1">DOB743</strain>
    </source>
</reference>
<accession>A0A9P7A740</accession>
<dbReference type="OrthoDB" id="3243982at2759"/>
<proteinExistence type="predicted"/>
<dbReference type="Proteomes" id="UP000714275">
    <property type="component" value="Unassembled WGS sequence"/>
</dbReference>
<gene>
    <name evidence="1" type="ORF">EV702DRAFT_1191336</name>
</gene>
<evidence type="ECO:0000313" key="1">
    <source>
        <dbReference type="EMBL" id="KAG1782885.1"/>
    </source>
</evidence>